<reference evidence="3" key="1">
    <citation type="submission" date="2020-05" db="EMBL/GenBank/DDBJ databases">
        <title>WGS assembly of Panicum virgatum.</title>
        <authorList>
            <person name="Lovell J.T."/>
            <person name="Jenkins J."/>
            <person name="Shu S."/>
            <person name="Juenger T.E."/>
            <person name="Schmutz J."/>
        </authorList>
    </citation>
    <scope>NUCLEOTIDE SEQUENCE</scope>
    <source>
        <strain evidence="3">AP13</strain>
    </source>
</reference>
<feature type="domain" description="DUF4220" evidence="2">
    <location>
        <begin position="49"/>
        <end position="181"/>
    </location>
</feature>
<proteinExistence type="predicted"/>
<evidence type="ECO:0000313" key="4">
    <source>
        <dbReference type="Proteomes" id="UP000823388"/>
    </source>
</evidence>
<keyword evidence="1" id="KW-1133">Transmembrane helix</keyword>
<dbReference type="Pfam" id="PF13968">
    <property type="entry name" value="DUF4220"/>
    <property type="match status" value="2"/>
</dbReference>
<accession>A0A8T0P914</accession>
<keyword evidence="1" id="KW-0472">Membrane</keyword>
<evidence type="ECO:0000259" key="2">
    <source>
        <dbReference type="Pfam" id="PF13968"/>
    </source>
</evidence>
<organism evidence="3 4">
    <name type="scientific">Panicum virgatum</name>
    <name type="common">Blackwell switchgrass</name>
    <dbReference type="NCBI Taxonomy" id="38727"/>
    <lineage>
        <taxon>Eukaryota</taxon>
        <taxon>Viridiplantae</taxon>
        <taxon>Streptophyta</taxon>
        <taxon>Embryophyta</taxon>
        <taxon>Tracheophyta</taxon>
        <taxon>Spermatophyta</taxon>
        <taxon>Magnoliopsida</taxon>
        <taxon>Liliopsida</taxon>
        <taxon>Poales</taxon>
        <taxon>Poaceae</taxon>
        <taxon>PACMAD clade</taxon>
        <taxon>Panicoideae</taxon>
        <taxon>Panicodae</taxon>
        <taxon>Paniceae</taxon>
        <taxon>Panicinae</taxon>
        <taxon>Panicum</taxon>
        <taxon>Panicum sect. Hiantes</taxon>
    </lineage>
</organism>
<evidence type="ECO:0000313" key="3">
    <source>
        <dbReference type="EMBL" id="KAG2558303.1"/>
    </source>
</evidence>
<dbReference type="OrthoDB" id="631811at2759"/>
<feature type="transmembrane region" description="Helical" evidence="1">
    <location>
        <begin position="13"/>
        <end position="31"/>
    </location>
</feature>
<gene>
    <name evidence="3" type="ORF">PVAP13_8NG115402</name>
</gene>
<feature type="transmembrane region" description="Helical" evidence="1">
    <location>
        <begin position="43"/>
        <end position="67"/>
    </location>
</feature>
<dbReference type="AlphaFoldDB" id="A0A8T0P914"/>
<feature type="domain" description="DUF4220" evidence="2">
    <location>
        <begin position="226"/>
        <end position="357"/>
    </location>
</feature>
<dbReference type="Proteomes" id="UP000823388">
    <property type="component" value="Chromosome 8N"/>
</dbReference>
<dbReference type="EMBL" id="CM029052">
    <property type="protein sequence ID" value="KAG2558303.1"/>
    <property type="molecule type" value="Genomic_DNA"/>
</dbReference>
<evidence type="ECO:0000256" key="1">
    <source>
        <dbReference type="SAM" id="Phobius"/>
    </source>
</evidence>
<dbReference type="PANTHER" id="PTHR31325">
    <property type="entry name" value="OS01G0798800 PROTEIN-RELATED"/>
    <property type="match status" value="1"/>
</dbReference>
<keyword evidence="1" id="KW-0812">Transmembrane</keyword>
<name>A0A8T0P914_PANVG</name>
<dbReference type="InterPro" id="IPR025315">
    <property type="entry name" value="DUF4220"/>
</dbReference>
<keyword evidence="4" id="KW-1185">Reference proteome</keyword>
<sequence>MDVSDAVQWWEEWQLRILVLGSLFLRYFLYFAAPLRKHCIPSWFRFIIWLAYLGNDALAIYALAVLFNRHKKQEWVSAHREDASLEALWAPILLVHLGGVDAITAYNIEDNELWRRHILTSLSQASVAIYVFQKSWSGDKGLLGAAILIFLAGFLKCFEKPVALKSASISSLMNTISPDTEDDYDITDELYYPFVDMAPRRFGGREESLPKTRLVRGCKHDDLRTALSFAFHRLYTKEQVSSTTMKFIDHITDLKRLRRRRVFGYLLRLVVNPMIFTALGLFHTSHRRRAYNSVDVKVTYTLLSCTASLEYFGCFWHCVVNCLSCYWAYVTLVLHVSSQQSIFSPWPDRIAQYSLIGYLASKRKHRFLTSITAILGCEDYLDPLWCKKP</sequence>
<feature type="transmembrane region" description="Helical" evidence="1">
    <location>
        <begin position="262"/>
        <end position="282"/>
    </location>
</feature>
<protein>
    <recommendedName>
        <fullName evidence="2">DUF4220 domain-containing protein</fullName>
    </recommendedName>
</protein>
<comment type="caution">
    <text evidence="3">The sequence shown here is derived from an EMBL/GenBank/DDBJ whole genome shotgun (WGS) entry which is preliminary data.</text>
</comment>